<evidence type="ECO:0000313" key="1">
    <source>
        <dbReference type="EMBL" id="GAI11333.1"/>
    </source>
</evidence>
<dbReference type="AlphaFoldDB" id="X1KXA4"/>
<name>X1KXA4_9ZZZZ</name>
<sequence>WNSPFAENRVIITAKVVALSLDEDIFIKNLCKQKGLMKPLFYEGKSYFTLGSYVGNRKMR</sequence>
<feature type="non-terminal residue" evidence="1">
    <location>
        <position position="1"/>
    </location>
</feature>
<reference evidence="1" key="1">
    <citation type="journal article" date="2014" name="Front. Microbiol.">
        <title>High frequency of phylogenetically diverse reductive dehalogenase-homologous genes in deep subseafloor sedimentary metagenomes.</title>
        <authorList>
            <person name="Kawai M."/>
            <person name="Futagami T."/>
            <person name="Toyoda A."/>
            <person name="Takaki Y."/>
            <person name="Nishi S."/>
            <person name="Hori S."/>
            <person name="Arai W."/>
            <person name="Tsubouchi T."/>
            <person name="Morono Y."/>
            <person name="Uchiyama I."/>
            <person name="Ito T."/>
            <person name="Fujiyama A."/>
            <person name="Inagaki F."/>
            <person name="Takami H."/>
        </authorList>
    </citation>
    <scope>NUCLEOTIDE SEQUENCE</scope>
    <source>
        <strain evidence="1">Expedition CK06-06</strain>
    </source>
</reference>
<organism evidence="1">
    <name type="scientific">marine sediment metagenome</name>
    <dbReference type="NCBI Taxonomy" id="412755"/>
    <lineage>
        <taxon>unclassified sequences</taxon>
        <taxon>metagenomes</taxon>
        <taxon>ecological metagenomes</taxon>
    </lineage>
</organism>
<dbReference type="EMBL" id="BARV01011718">
    <property type="protein sequence ID" value="GAI11333.1"/>
    <property type="molecule type" value="Genomic_DNA"/>
</dbReference>
<protein>
    <submittedName>
        <fullName evidence="1">Uncharacterized protein</fullName>
    </submittedName>
</protein>
<accession>X1KXA4</accession>
<proteinExistence type="predicted"/>
<gene>
    <name evidence="1" type="ORF">S06H3_22074</name>
</gene>
<comment type="caution">
    <text evidence="1">The sequence shown here is derived from an EMBL/GenBank/DDBJ whole genome shotgun (WGS) entry which is preliminary data.</text>
</comment>